<dbReference type="Proteomes" id="UP000319804">
    <property type="component" value="Unassembled WGS sequence"/>
</dbReference>
<dbReference type="Gene3D" id="3.40.50.880">
    <property type="match status" value="1"/>
</dbReference>
<evidence type="ECO:0000256" key="4">
    <source>
        <dbReference type="ARBA" id="ARBA00022825"/>
    </source>
</evidence>
<dbReference type="Pfam" id="PF03575">
    <property type="entry name" value="Peptidase_S51"/>
    <property type="match status" value="1"/>
</dbReference>
<protein>
    <submittedName>
        <fullName evidence="5">Dipeptidase E</fullName>
    </submittedName>
</protein>
<keyword evidence="6" id="KW-1185">Reference proteome</keyword>
<sequence>MRAAVPYPGPMRMLLTSGGIANEMIRDALVDLLGKPLADSRVVVVIDAILGFPGDSSTLVDHLEGSRALGWAEFDIASLFAGPASLVESRLRSADVILGYGGSNLWAAHAWRASGLAPVLAELLEQKVYVGWSAGSMIFARELDRWPAAFDDLDELALFGLDDAAPAVALFDWFFAGHLGADWMPGDAEELFARGAARSGQEVWFVDDDSALLVRDPSAPPTVISSGHWRRYGADGALVAARSPPAERHRTGVERVSRPCLFSPSWAPLDWSQFALFQTAPEAPRSAPTP</sequence>
<evidence type="ECO:0000313" key="5">
    <source>
        <dbReference type="EMBL" id="TQM91411.1"/>
    </source>
</evidence>
<gene>
    <name evidence="5" type="ORF">FHX68_2631</name>
</gene>
<organism evidence="5 6">
    <name type="scientific">Microbacterium lacticum</name>
    <dbReference type="NCBI Taxonomy" id="33885"/>
    <lineage>
        <taxon>Bacteria</taxon>
        <taxon>Bacillati</taxon>
        <taxon>Actinomycetota</taxon>
        <taxon>Actinomycetes</taxon>
        <taxon>Micrococcales</taxon>
        <taxon>Microbacteriaceae</taxon>
        <taxon>Microbacterium</taxon>
    </lineage>
</organism>
<comment type="similarity">
    <text evidence="1">Belongs to the peptidase S51 family.</text>
</comment>
<dbReference type="GO" id="GO:0006508">
    <property type="term" value="P:proteolysis"/>
    <property type="evidence" value="ECO:0007669"/>
    <property type="project" value="UniProtKB-KW"/>
</dbReference>
<dbReference type="AlphaFoldDB" id="A0A4Y3UQG2"/>
<proteinExistence type="inferred from homology"/>
<name>A0A4Y3UQG2_9MICO</name>
<evidence type="ECO:0000256" key="1">
    <source>
        <dbReference type="ARBA" id="ARBA00006534"/>
    </source>
</evidence>
<evidence type="ECO:0000256" key="3">
    <source>
        <dbReference type="ARBA" id="ARBA00022801"/>
    </source>
</evidence>
<keyword evidence="2" id="KW-0645">Protease</keyword>
<dbReference type="InterPro" id="IPR005320">
    <property type="entry name" value="Peptidase_S51"/>
</dbReference>
<reference evidence="5 6" key="1">
    <citation type="submission" date="2019-06" db="EMBL/GenBank/DDBJ databases">
        <title>Sequencing the genomes of 1000 actinobacteria strains.</title>
        <authorList>
            <person name="Klenk H.-P."/>
        </authorList>
    </citation>
    <scope>NUCLEOTIDE SEQUENCE [LARGE SCALE GENOMIC DNA]</scope>
    <source>
        <strain evidence="5 6">DSM 20427</strain>
    </source>
</reference>
<evidence type="ECO:0000313" key="6">
    <source>
        <dbReference type="Proteomes" id="UP000319804"/>
    </source>
</evidence>
<dbReference type="SUPFAM" id="SSF52317">
    <property type="entry name" value="Class I glutamine amidotransferase-like"/>
    <property type="match status" value="1"/>
</dbReference>
<dbReference type="OrthoDB" id="3373764at2"/>
<dbReference type="EMBL" id="VFPS01000005">
    <property type="protein sequence ID" value="TQM91411.1"/>
    <property type="molecule type" value="Genomic_DNA"/>
</dbReference>
<dbReference type="InterPro" id="IPR029062">
    <property type="entry name" value="Class_I_gatase-like"/>
</dbReference>
<keyword evidence="3" id="KW-0378">Hydrolase</keyword>
<comment type="caution">
    <text evidence="5">The sequence shown here is derived from an EMBL/GenBank/DDBJ whole genome shotgun (WGS) entry which is preliminary data.</text>
</comment>
<keyword evidence="4" id="KW-0720">Serine protease</keyword>
<dbReference type="GO" id="GO:0008236">
    <property type="term" value="F:serine-type peptidase activity"/>
    <property type="evidence" value="ECO:0007669"/>
    <property type="project" value="UniProtKB-KW"/>
</dbReference>
<accession>A0A4Y3UQG2</accession>
<evidence type="ECO:0000256" key="2">
    <source>
        <dbReference type="ARBA" id="ARBA00022670"/>
    </source>
</evidence>